<gene>
    <name evidence="1" type="ORF">SAMN04489765_0145</name>
</gene>
<evidence type="ECO:0000313" key="1">
    <source>
        <dbReference type="EMBL" id="SDQ37020.1"/>
    </source>
</evidence>
<sequence length="77" mass="8621">MERKLNSTTGIALGVKPPRPLHLSLNAFGARRAGVNLAEVHALKHRRVTHPLLVFTADDLRRVADLHRLVQQPMERG</sequence>
<evidence type="ECO:0000313" key="2">
    <source>
        <dbReference type="Proteomes" id="UP000183053"/>
    </source>
</evidence>
<protein>
    <submittedName>
        <fullName evidence="1">Uncharacterized protein</fullName>
    </submittedName>
</protein>
<dbReference type="STRING" id="47312.SAMN04489765_0145"/>
<dbReference type="Proteomes" id="UP000183053">
    <property type="component" value="Unassembled WGS sequence"/>
</dbReference>
<organism evidence="1 2">
    <name type="scientific">Tsukamurella pulmonis</name>
    <dbReference type="NCBI Taxonomy" id="47312"/>
    <lineage>
        <taxon>Bacteria</taxon>
        <taxon>Bacillati</taxon>
        <taxon>Actinomycetota</taxon>
        <taxon>Actinomycetes</taxon>
        <taxon>Mycobacteriales</taxon>
        <taxon>Tsukamurellaceae</taxon>
        <taxon>Tsukamurella</taxon>
    </lineage>
</organism>
<keyword evidence="2" id="KW-1185">Reference proteome</keyword>
<dbReference type="AlphaFoldDB" id="A0A1H1ABS5"/>
<reference evidence="2" key="1">
    <citation type="submission" date="2016-10" db="EMBL/GenBank/DDBJ databases">
        <authorList>
            <person name="Varghese N."/>
            <person name="Submissions S."/>
        </authorList>
    </citation>
    <scope>NUCLEOTIDE SEQUENCE [LARGE SCALE GENOMIC DNA]</scope>
    <source>
        <strain evidence="2">DSM 44142</strain>
    </source>
</reference>
<dbReference type="EMBL" id="FNLF01000002">
    <property type="protein sequence ID" value="SDQ37020.1"/>
    <property type="molecule type" value="Genomic_DNA"/>
</dbReference>
<accession>A0A1H1ABS5</accession>
<proteinExistence type="predicted"/>
<name>A0A1H1ABS5_9ACTN</name>